<dbReference type="EMBL" id="CP034759">
    <property type="protein sequence ID" value="QBG35119.1"/>
    <property type="molecule type" value="Genomic_DNA"/>
</dbReference>
<sequence length="646" mass="71129">MRASYFFKLSSLAIILFALSFLATMYWVANTLAKSKLELATYEQVKQSVSIDFNRTIHSYLENGDASLLVKAEQQLQTIATSAQQLKQSQFEQEVITQLNELDTLISTKVRAFGKLSGAPTALLSHSEQSLFALSHQLANYVQVSEEISTSQQVSYLSQLEAFTFTLSQLVTAREKMLQQNGHDDKTMGYILAALTKAAQALANMPTLAIYEEVEEDELVLDDEQASELSGEAIAEINSLLNRYQQEFNNTLNIGQQKSQVTQLLKEKLNALEAVIFANEKVVNDKQNDTTQQLQLIITALLGFLVVFLLSNHFLQHRIILKPLRLLRDSFVQLLKQGKVNNINNIAANTELGEIANSFNQLVSQLERDDQTKAHQLTLVSSTLHIMQDQAANIHDSSSNTSAQVNTVQSSMQALDEVTEEVHQLSEQVVVNAQNTQVAMQLSLEQVQQALSASELTADAANAGKQAINQLDISVNSVNSIIDVINAIADQTNLLALNAAIEAARAGDHGRGFSVVATEVRELAAKTQDSLQQINGQLGQLQQDSKRIENNMIDIEQAATKQRKIALSLQDNAEKVSEQALASANVAKQSQQQINQQKQHFQSFKLAMTDVKDGVAQSKDLAEHISAQVASKVDDIQQTLNLAKAS</sequence>
<evidence type="ECO:0000256" key="1">
    <source>
        <dbReference type="ARBA" id="ARBA00004141"/>
    </source>
</evidence>
<evidence type="ECO:0000259" key="10">
    <source>
        <dbReference type="PROSITE" id="PS50885"/>
    </source>
</evidence>
<dbReference type="Gene3D" id="1.10.287.950">
    <property type="entry name" value="Methyl-accepting chemotaxis protein"/>
    <property type="match status" value="1"/>
</dbReference>
<dbReference type="InterPro" id="IPR004090">
    <property type="entry name" value="Chemotax_Me-accpt_rcpt"/>
</dbReference>
<proteinExistence type="inferred from homology"/>
<evidence type="ECO:0000256" key="4">
    <source>
        <dbReference type="ARBA" id="ARBA00023136"/>
    </source>
</evidence>
<keyword evidence="5 7" id="KW-0807">Transducer</keyword>
<reference evidence="11 12" key="1">
    <citation type="submission" date="2018-12" db="EMBL/GenBank/DDBJ databases">
        <title>Complete genome of Litorilituus sediminis.</title>
        <authorList>
            <person name="Liu A."/>
            <person name="Rong J."/>
        </authorList>
    </citation>
    <scope>NUCLEOTIDE SEQUENCE [LARGE SCALE GENOMIC DNA]</scope>
    <source>
        <strain evidence="11 12">JCM 17549</strain>
    </source>
</reference>
<feature type="domain" description="HAMP" evidence="10">
    <location>
        <begin position="318"/>
        <end position="371"/>
    </location>
</feature>
<comment type="subcellular location">
    <subcellularLocation>
        <location evidence="1">Membrane</location>
        <topology evidence="1">Multi-pass membrane protein</topology>
    </subcellularLocation>
</comment>
<dbReference type="Gene3D" id="6.10.340.10">
    <property type="match status" value="1"/>
</dbReference>
<dbReference type="OrthoDB" id="7024925at2"/>
<dbReference type="PROSITE" id="PS50885">
    <property type="entry name" value="HAMP"/>
    <property type="match status" value="1"/>
</dbReference>
<evidence type="ECO:0000259" key="9">
    <source>
        <dbReference type="PROSITE" id="PS50111"/>
    </source>
</evidence>
<dbReference type="PANTHER" id="PTHR32089:SF119">
    <property type="entry name" value="METHYL-ACCEPTING CHEMOTAXIS PROTEIN CTPL"/>
    <property type="match status" value="1"/>
</dbReference>
<dbReference type="GO" id="GO:0007165">
    <property type="term" value="P:signal transduction"/>
    <property type="evidence" value="ECO:0007669"/>
    <property type="project" value="UniProtKB-KW"/>
</dbReference>
<evidence type="ECO:0000256" key="2">
    <source>
        <dbReference type="ARBA" id="ARBA00022692"/>
    </source>
</evidence>
<dbReference type="GO" id="GO:0016020">
    <property type="term" value="C:membrane"/>
    <property type="evidence" value="ECO:0007669"/>
    <property type="project" value="UniProtKB-SubCell"/>
</dbReference>
<dbReference type="GO" id="GO:0006935">
    <property type="term" value="P:chemotaxis"/>
    <property type="evidence" value="ECO:0007669"/>
    <property type="project" value="InterPro"/>
</dbReference>
<dbReference type="SUPFAM" id="SSF58104">
    <property type="entry name" value="Methyl-accepting chemotaxis protein (MCP) signaling domain"/>
    <property type="match status" value="1"/>
</dbReference>
<feature type="domain" description="Methyl-accepting transducer" evidence="9">
    <location>
        <begin position="379"/>
        <end position="612"/>
    </location>
</feature>
<dbReference type="AlphaFoldDB" id="A0A4P6P4U5"/>
<feature type="coiled-coil region" evidence="8">
    <location>
        <begin position="524"/>
        <end position="558"/>
    </location>
</feature>
<keyword evidence="12" id="KW-1185">Reference proteome</keyword>
<dbReference type="PROSITE" id="PS50111">
    <property type="entry name" value="CHEMOTAXIS_TRANSDUC_2"/>
    <property type="match status" value="1"/>
</dbReference>
<organism evidence="11 12">
    <name type="scientific">Litorilituus sediminis</name>
    <dbReference type="NCBI Taxonomy" id="718192"/>
    <lineage>
        <taxon>Bacteria</taxon>
        <taxon>Pseudomonadati</taxon>
        <taxon>Pseudomonadota</taxon>
        <taxon>Gammaproteobacteria</taxon>
        <taxon>Alteromonadales</taxon>
        <taxon>Colwelliaceae</taxon>
        <taxon>Litorilituus</taxon>
    </lineage>
</organism>
<accession>A0A4P6P4U5</accession>
<comment type="similarity">
    <text evidence="6">Belongs to the methyl-accepting chemotaxis (MCP) protein family.</text>
</comment>
<dbReference type="PANTHER" id="PTHR32089">
    <property type="entry name" value="METHYL-ACCEPTING CHEMOTAXIS PROTEIN MCPB"/>
    <property type="match status" value="1"/>
</dbReference>
<dbReference type="SMART" id="SM00283">
    <property type="entry name" value="MA"/>
    <property type="match status" value="1"/>
</dbReference>
<evidence type="ECO:0008006" key="13">
    <source>
        <dbReference type="Google" id="ProtNLM"/>
    </source>
</evidence>
<dbReference type="GO" id="GO:0004888">
    <property type="term" value="F:transmembrane signaling receptor activity"/>
    <property type="evidence" value="ECO:0007669"/>
    <property type="project" value="InterPro"/>
</dbReference>
<keyword evidence="2" id="KW-0812">Transmembrane</keyword>
<keyword evidence="3" id="KW-1133">Transmembrane helix</keyword>
<dbReference type="Proteomes" id="UP000290244">
    <property type="component" value="Chromosome"/>
</dbReference>
<evidence type="ECO:0000313" key="12">
    <source>
        <dbReference type="Proteomes" id="UP000290244"/>
    </source>
</evidence>
<evidence type="ECO:0000256" key="3">
    <source>
        <dbReference type="ARBA" id="ARBA00022989"/>
    </source>
</evidence>
<evidence type="ECO:0000256" key="7">
    <source>
        <dbReference type="PROSITE-ProRule" id="PRU00284"/>
    </source>
</evidence>
<protein>
    <recommendedName>
        <fullName evidence="13">Methyl-accepting chemotaxis protein</fullName>
    </recommendedName>
</protein>
<evidence type="ECO:0000256" key="8">
    <source>
        <dbReference type="SAM" id="Coils"/>
    </source>
</evidence>
<name>A0A4P6P4U5_9GAMM</name>
<dbReference type="PRINTS" id="PR00260">
    <property type="entry name" value="CHEMTRNSDUCR"/>
</dbReference>
<evidence type="ECO:0000256" key="5">
    <source>
        <dbReference type="ARBA" id="ARBA00023224"/>
    </source>
</evidence>
<keyword evidence="4" id="KW-0472">Membrane</keyword>
<dbReference type="KEGG" id="lsd:EMK97_04990"/>
<gene>
    <name evidence="11" type="ORF">EMK97_04990</name>
</gene>
<evidence type="ECO:0000256" key="6">
    <source>
        <dbReference type="ARBA" id="ARBA00029447"/>
    </source>
</evidence>
<dbReference type="InterPro" id="IPR004089">
    <property type="entry name" value="MCPsignal_dom"/>
</dbReference>
<evidence type="ECO:0000313" key="11">
    <source>
        <dbReference type="EMBL" id="QBG35119.1"/>
    </source>
</evidence>
<dbReference type="Pfam" id="PF00015">
    <property type="entry name" value="MCPsignal"/>
    <property type="match status" value="1"/>
</dbReference>
<dbReference type="RefSeq" id="WP_130599984.1">
    <property type="nucleotide sequence ID" value="NZ_CP034759.1"/>
</dbReference>
<dbReference type="InterPro" id="IPR003660">
    <property type="entry name" value="HAMP_dom"/>
</dbReference>
<keyword evidence="8" id="KW-0175">Coiled coil</keyword>